<proteinExistence type="predicted"/>
<sequence length="58" mass="6362">MKTLTAKREIPPPNLERSAFGYEAAVSVKSYRFYLAILVCVILMLIGGGAVMCVMLQP</sequence>
<name>A0A455SRR3_9CHLR</name>
<gene>
    <name evidence="2" type="ORF">KTC_36560</name>
</gene>
<dbReference type="EMBL" id="AP019376">
    <property type="protein sequence ID" value="BBH88905.1"/>
    <property type="molecule type" value="Genomic_DNA"/>
</dbReference>
<reference evidence="2" key="1">
    <citation type="submission" date="2018-12" db="EMBL/GenBank/DDBJ databases">
        <title>Novel natural products biosynthetic potential of the class Ktedonobacteria.</title>
        <authorList>
            <person name="Zheng Y."/>
            <person name="Saitou A."/>
            <person name="Wang C.M."/>
            <person name="Toyoda A."/>
            <person name="Minakuchi Y."/>
            <person name="Sekiguchi Y."/>
            <person name="Ueda K."/>
            <person name="Takano H."/>
            <person name="Sakai Y."/>
            <person name="Yokota A."/>
            <person name="Yabe S."/>
        </authorList>
    </citation>
    <scope>NUCLEOTIDE SEQUENCE</scope>
    <source>
        <strain evidence="2">COM3</strain>
    </source>
</reference>
<evidence type="ECO:0000313" key="2">
    <source>
        <dbReference type="EMBL" id="BBH88905.1"/>
    </source>
</evidence>
<keyword evidence="1" id="KW-1133">Transmembrane helix</keyword>
<feature type="transmembrane region" description="Helical" evidence="1">
    <location>
        <begin position="33"/>
        <end position="56"/>
    </location>
</feature>
<protein>
    <submittedName>
        <fullName evidence="2">Uncharacterized protein</fullName>
    </submittedName>
</protein>
<evidence type="ECO:0000256" key="1">
    <source>
        <dbReference type="SAM" id="Phobius"/>
    </source>
</evidence>
<keyword evidence="1" id="KW-0472">Membrane</keyword>
<organism evidence="2">
    <name type="scientific">Thermosporothrix sp. COM3</name>
    <dbReference type="NCBI Taxonomy" id="2490863"/>
    <lineage>
        <taxon>Bacteria</taxon>
        <taxon>Bacillati</taxon>
        <taxon>Chloroflexota</taxon>
        <taxon>Ktedonobacteria</taxon>
        <taxon>Ktedonobacterales</taxon>
        <taxon>Thermosporotrichaceae</taxon>
        <taxon>Thermosporothrix</taxon>
    </lineage>
</organism>
<keyword evidence="1" id="KW-0812">Transmembrane</keyword>
<accession>A0A455SRR3</accession>
<dbReference type="AlphaFoldDB" id="A0A455SRR3"/>